<dbReference type="AlphaFoldDB" id="A0A0D0ACI2"/>
<evidence type="ECO:0000313" key="1">
    <source>
        <dbReference type="EMBL" id="KIK35814.1"/>
    </source>
</evidence>
<sequence>MSKEFSLYSRLYKHFVSMACPDPFCNENGPAPKGYVAIFCTSNNAGAVIKHHRIPTSNLSPAHSWKKNQQCLVLGGVHRGALETIVNCWTKKKVVDLRISVTVTIYVGLDQLCLVELSKHMK</sequence>
<proteinExistence type="predicted"/>
<reference evidence="1 2" key="1">
    <citation type="submission" date="2014-04" db="EMBL/GenBank/DDBJ databases">
        <authorList>
            <consortium name="DOE Joint Genome Institute"/>
            <person name="Kuo A."/>
            <person name="Ruytinx J."/>
            <person name="Rineau F."/>
            <person name="Colpaert J."/>
            <person name="Kohler A."/>
            <person name="Nagy L.G."/>
            <person name="Floudas D."/>
            <person name="Copeland A."/>
            <person name="Barry K.W."/>
            <person name="Cichocki N."/>
            <person name="Veneault-Fourrey C."/>
            <person name="LaButti K."/>
            <person name="Lindquist E.A."/>
            <person name="Lipzen A."/>
            <person name="Lundell T."/>
            <person name="Morin E."/>
            <person name="Murat C."/>
            <person name="Sun H."/>
            <person name="Tunlid A."/>
            <person name="Henrissat B."/>
            <person name="Grigoriev I.V."/>
            <person name="Hibbett D.S."/>
            <person name="Martin F."/>
            <person name="Nordberg H.P."/>
            <person name="Cantor M.N."/>
            <person name="Hua S.X."/>
        </authorList>
    </citation>
    <scope>NUCLEOTIDE SEQUENCE [LARGE SCALE GENOMIC DNA]</scope>
    <source>
        <strain evidence="1 2">UH-Slu-Lm8-n1</strain>
    </source>
</reference>
<organism evidence="1 2">
    <name type="scientific">Suillus luteus UH-Slu-Lm8-n1</name>
    <dbReference type="NCBI Taxonomy" id="930992"/>
    <lineage>
        <taxon>Eukaryota</taxon>
        <taxon>Fungi</taxon>
        <taxon>Dikarya</taxon>
        <taxon>Basidiomycota</taxon>
        <taxon>Agaricomycotina</taxon>
        <taxon>Agaricomycetes</taxon>
        <taxon>Agaricomycetidae</taxon>
        <taxon>Boletales</taxon>
        <taxon>Suillineae</taxon>
        <taxon>Suillaceae</taxon>
        <taxon>Suillus</taxon>
    </lineage>
</organism>
<evidence type="ECO:0000313" key="2">
    <source>
        <dbReference type="Proteomes" id="UP000054485"/>
    </source>
</evidence>
<dbReference type="OrthoDB" id="2664062at2759"/>
<reference evidence="2" key="2">
    <citation type="submission" date="2015-01" db="EMBL/GenBank/DDBJ databases">
        <title>Evolutionary Origins and Diversification of the Mycorrhizal Mutualists.</title>
        <authorList>
            <consortium name="DOE Joint Genome Institute"/>
            <consortium name="Mycorrhizal Genomics Consortium"/>
            <person name="Kohler A."/>
            <person name="Kuo A."/>
            <person name="Nagy L.G."/>
            <person name="Floudas D."/>
            <person name="Copeland A."/>
            <person name="Barry K.W."/>
            <person name="Cichocki N."/>
            <person name="Veneault-Fourrey C."/>
            <person name="LaButti K."/>
            <person name="Lindquist E.A."/>
            <person name="Lipzen A."/>
            <person name="Lundell T."/>
            <person name="Morin E."/>
            <person name="Murat C."/>
            <person name="Riley R."/>
            <person name="Ohm R."/>
            <person name="Sun H."/>
            <person name="Tunlid A."/>
            <person name="Henrissat B."/>
            <person name="Grigoriev I.V."/>
            <person name="Hibbett D.S."/>
            <person name="Martin F."/>
        </authorList>
    </citation>
    <scope>NUCLEOTIDE SEQUENCE [LARGE SCALE GENOMIC DNA]</scope>
    <source>
        <strain evidence="2">UH-Slu-Lm8-n1</strain>
    </source>
</reference>
<accession>A0A0D0ACI2</accession>
<keyword evidence="2" id="KW-1185">Reference proteome</keyword>
<dbReference type="InParanoid" id="A0A0D0ACI2"/>
<gene>
    <name evidence="1" type="ORF">CY34DRAFT_95443</name>
</gene>
<name>A0A0D0ACI2_9AGAM</name>
<protein>
    <submittedName>
        <fullName evidence="1">Uncharacterized protein</fullName>
    </submittedName>
</protein>
<dbReference type="Proteomes" id="UP000054485">
    <property type="component" value="Unassembled WGS sequence"/>
</dbReference>
<dbReference type="EMBL" id="KN835586">
    <property type="protein sequence ID" value="KIK35814.1"/>
    <property type="molecule type" value="Genomic_DNA"/>
</dbReference>
<dbReference type="HOGENOM" id="CLU_136366_0_0_1"/>